<dbReference type="HOGENOM" id="CLU_2653342_0_0_0"/>
<keyword evidence="3" id="KW-1185">Reference proteome</keyword>
<dbReference type="STRING" id="869210.Marky_1007"/>
<name>F2NLD1_MARHT</name>
<dbReference type="AlphaFoldDB" id="F2NLD1"/>
<protein>
    <recommendedName>
        <fullName evidence="4">Phage shock protein G</fullName>
    </recommendedName>
</protein>
<sequence>MGERTLEDVLEWVVLGLLVAVIVLVAFWLGGWVMVFVGRVFLALAAFIVALLKFFVPALIVAGLFYLLVRWLSRPRTA</sequence>
<evidence type="ECO:0008006" key="4">
    <source>
        <dbReference type="Google" id="ProtNLM"/>
    </source>
</evidence>
<gene>
    <name evidence="2" type="ordered locus">Marky_1007</name>
</gene>
<keyword evidence="1" id="KW-0812">Transmembrane</keyword>
<keyword evidence="1" id="KW-0472">Membrane</keyword>
<reference evidence="2 3" key="1">
    <citation type="journal article" date="2012" name="Stand. Genomic Sci.">
        <title>Complete genome sequence of the aerobic, heterotroph Marinithermus hydrothermalis type strain (T1(T)) from a deep-sea hydrothermal vent chimney.</title>
        <authorList>
            <person name="Copeland A."/>
            <person name="Gu W."/>
            <person name="Yasawong M."/>
            <person name="Lapidus A."/>
            <person name="Lucas S."/>
            <person name="Deshpande S."/>
            <person name="Pagani I."/>
            <person name="Tapia R."/>
            <person name="Cheng J.F."/>
            <person name="Goodwin L.A."/>
            <person name="Pitluck S."/>
            <person name="Liolios K."/>
            <person name="Ivanova N."/>
            <person name="Mavromatis K."/>
            <person name="Mikhailova N."/>
            <person name="Pati A."/>
            <person name="Chen A."/>
            <person name="Palaniappan K."/>
            <person name="Land M."/>
            <person name="Pan C."/>
            <person name="Brambilla E.M."/>
            <person name="Rohde M."/>
            <person name="Tindall B.J."/>
            <person name="Sikorski J."/>
            <person name="Goker M."/>
            <person name="Detter J.C."/>
            <person name="Bristow J."/>
            <person name="Eisen J.A."/>
            <person name="Markowitz V."/>
            <person name="Hugenholtz P."/>
            <person name="Kyrpides N.C."/>
            <person name="Klenk H.P."/>
            <person name="Woyke T."/>
        </authorList>
    </citation>
    <scope>NUCLEOTIDE SEQUENCE [LARGE SCALE GENOMIC DNA]</scope>
    <source>
        <strain evidence="3">DSM 14884 / JCM 11576 / T1</strain>
    </source>
</reference>
<proteinExistence type="predicted"/>
<accession>F2NLD1</accession>
<organism evidence="2 3">
    <name type="scientific">Marinithermus hydrothermalis (strain DSM 14884 / JCM 11576 / T1)</name>
    <dbReference type="NCBI Taxonomy" id="869210"/>
    <lineage>
        <taxon>Bacteria</taxon>
        <taxon>Thermotogati</taxon>
        <taxon>Deinococcota</taxon>
        <taxon>Deinococci</taxon>
        <taxon>Thermales</taxon>
        <taxon>Thermaceae</taxon>
        <taxon>Marinithermus</taxon>
    </lineage>
</organism>
<dbReference type="Proteomes" id="UP000007030">
    <property type="component" value="Chromosome"/>
</dbReference>
<keyword evidence="1" id="KW-1133">Transmembrane helix</keyword>
<dbReference type="eggNOG" id="ENOG50335I4">
    <property type="taxonomic scope" value="Bacteria"/>
</dbReference>
<dbReference type="KEGG" id="mhd:Marky_1007"/>
<feature type="transmembrane region" description="Helical" evidence="1">
    <location>
        <begin position="12"/>
        <end position="35"/>
    </location>
</feature>
<evidence type="ECO:0000313" key="3">
    <source>
        <dbReference type="Proteomes" id="UP000007030"/>
    </source>
</evidence>
<dbReference type="EMBL" id="CP002630">
    <property type="protein sequence ID" value="AEB11750.1"/>
    <property type="molecule type" value="Genomic_DNA"/>
</dbReference>
<dbReference type="RefSeq" id="WP_013703798.1">
    <property type="nucleotide sequence ID" value="NC_015387.1"/>
</dbReference>
<evidence type="ECO:0000256" key="1">
    <source>
        <dbReference type="SAM" id="Phobius"/>
    </source>
</evidence>
<feature type="transmembrane region" description="Helical" evidence="1">
    <location>
        <begin position="41"/>
        <end position="69"/>
    </location>
</feature>
<evidence type="ECO:0000313" key="2">
    <source>
        <dbReference type="EMBL" id="AEB11750.1"/>
    </source>
</evidence>